<feature type="compositionally biased region" description="Acidic residues" evidence="1">
    <location>
        <begin position="184"/>
        <end position="193"/>
    </location>
</feature>
<feature type="compositionally biased region" description="Acidic residues" evidence="1">
    <location>
        <begin position="378"/>
        <end position="397"/>
    </location>
</feature>
<feature type="compositionally biased region" description="Pro residues" evidence="1">
    <location>
        <begin position="167"/>
        <end position="177"/>
    </location>
</feature>
<feature type="compositionally biased region" description="Basic and acidic residues" evidence="1">
    <location>
        <begin position="69"/>
        <end position="81"/>
    </location>
</feature>
<feature type="region of interest" description="Disordered" evidence="1">
    <location>
        <begin position="25"/>
        <end position="332"/>
    </location>
</feature>
<name>A0ABN9RAV7_9DINO</name>
<comment type="caution">
    <text evidence="2">The sequence shown here is derived from an EMBL/GenBank/DDBJ whole genome shotgun (WGS) entry which is preliminary data.</text>
</comment>
<feature type="compositionally biased region" description="Acidic residues" evidence="1">
    <location>
        <begin position="447"/>
        <end position="457"/>
    </location>
</feature>
<feature type="compositionally biased region" description="Acidic residues" evidence="1">
    <location>
        <begin position="284"/>
        <end position="298"/>
    </location>
</feature>
<feature type="non-terminal residue" evidence="2">
    <location>
        <position position="520"/>
    </location>
</feature>
<accession>A0ABN9RAV7</accession>
<dbReference type="Proteomes" id="UP001189429">
    <property type="component" value="Unassembled WGS sequence"/>
</dbReference>
<gene>
    <name evidence="2" type="ORF">PCOR1329_LOCUS18646</name>
</gene>
<feature type="compositionally biased region" description="Basic and acidic residues" evidence="1">
    <location>
        <begin position="398"/>
        <end position="412"/>
    </location>
</feature>
<feature type="compositionally biased region" description="Low complexity" evidence="1">
    <location>
        <begin position="264"/>
        <end position="273"/>
    </location>
</feature>
<keyword evidence="3" id="KW-1185">Reference proteome</keyword>
<reference evidence="2" key="1">
    <citation type="submission" date="2023-10" db="EMBL/GenBank/DDBJ databases">
        <authorList>
            <person name="Chen Y."/>
            <person name="Shah S."/>
            <person name="Dougan E. K."/>
            <person name="Thang M."/>
            <person name="Chan C."/>
        </authorList>
    </citation>
    <scope>NUCLEOTIDE SEQUENCE [LARGE SCALE GENOMIC DNA]</scope>
</reference>
<feature type="compositionally biased region" description="Basic and acidic residues" evidence="1">
    <location>
        <begin position="207"/>
        <end position="219"/>
    </location>
</feature>
<evidence type="ECO:0000313" key="3">
    <source>
        <dbReference type="Proteomes" id="UP001189429"/>
    </source>
</evidence>
<sequence>MSMGRSLRHLAQDSFLIVARVEERGQEREVAGEPVDQPRMPPVQPGTGEAPEGQAEVDRLLEQWADGSATRDDEPADEPREGPLPQAGAGRDVEEPEAPLDEVGGSAVDEPVDEPRSFVPPLPPLDEVSGAAVDGSAGEPRSLGPPMPVDADGEADEPEVPASGSSEPPPTTKPPPTQLGAGGEAEEPEVLVDDVDRFVQEWADGSATRDGEPADEPREGPPPQAGAGREVDEVGESAVDEPVGGPGTTRMPPLRPGTDGGVEEGVVPVDEVSLPPPPPPPQVDDADEEEEEEEEEPDVPINEEPPAQKAPLEVHPGAGSEEASADENATNEFFPPQAVEVEAGDWNTTEATADENATAVGDINDKLIKKLTLKTEDAAEEEEEEEDATENAAEVEDINDKLIKELTLKTEDATDEEEEEDATENATEVEDINTKLIKKLTLKTEDATEDEEEEETVTENATKLEAAKENATTWLATEFNGTEDEEDVADRAEAVDSSRQGGVDEASPEEARRLEADAEE</sequence>
<dbReference type="EMBL" id="CAUYUJ010005890">
    <property type="protein sequence ID" value="CAK0815314.1"/>
    <property type="molecule type" value="Genomic_DNA"/>
</dbReference>
<feature type="compositionally biased region" description="Acidic residues" evidence="1">
    <location>
        <begin position="413"/>
        <end position="429"/>
    </location>
</feature>
<feature type="compositionally biased region" description="Basic and acidic residues" evidence="1">
    <location>
        <begin position="509"/>
        <end position="520"/>
    </location>
</feature>
<evidence type="ECO:0000256" key="1">
    <source>
        <dbReference type="SAM" id="MobiDB-lite"/>
    </source>
</evidence>
<proteinExistence type="predicted"/>
<feature type="region of interest" description="Disordered" evidence="1">
    <location>
        <begin position="375"/>
        <end position="429"/>
    </location>
</feature>
<organism evidence="2 3">
    <name type="scientific">Prorocentrum cordatum</name>
    <dbReference type="NCBI Taxonomy" id="2364126"/>
    <lineage>
        <taxon>Eukaryota</taxon>
        <taxon>Sar</taxon>
        <taxon>Alveolata</taxon>
        <taxon>Dinophyceae</taxon>
        <taxon>Prorocentrales</taxon>
        <taxon>Prorocentraceae</taxon>
        <taxon>Prorocentrum</taxon>
    </lineage>
</organism>
<protein>
    <submittedName>
        <fullName evidence="2">Uncharacterized protein</fullName>
    </submittedName>
</protein>
<evidence type="ECO:0000313" key="2">
    <source>
        <dbReference type="EMBL" id="CAK0815314.1"/>
    </source>
</evidence>
<feature type="region of interest" description="Disordered" evidence="1">
    <location>
        <begin position="443"/>
        <end position="520"/>
    </location>
</feature>